<accession>A0A4Q0SA08</accession>
<dbReference type="EMBL" id="LBJM01000089">
    <property type="protein sequence ID" value="RXH31986.1"/>
    <property type="molecule type" value="Genomic_DNA"/>
</dbReference>
<name>A0A4Q0SA08_9BRAD</name>
<evidence type="ECO:0008006" key="3">
    <source>
        <dbReference type="Google" id="ProtNLM"/>
    </source>
</evidence>
<comment type="caution">
    <text evidence="1">The sequence shown here is derived from an EMBL/GenBank/DDBJ whole genome shotgun (WGS) entry which is preliminary data.</text>
</comment>
<sequence>MSVDTDGLPEFENPPLNEVVLGVQFQSPSNFQEIRAYEVWRLYADRFPNLTEQPPMLPQFETFGAFQPPQIAFSFGPGLQRRYWFESAAGDELIQFQHDRLFHNWRKRHPERANYPRFEYIIAEFERELLELERYVQGLGNERLVVTQCEVAYFNSILLEPGSDQFAPQQWFAFLSPEHSPVESFSSAAGQVLRREGEPYGRLFRESATGFDGYRRPAVFLNLTARGLPATNDVPGALDFLNQHRYIISQEFIRATTPAAQQLWKRTR</sequence>
<evidence type="ECO:0000313" key="1">
    <source>
        <dbReference type="EMBL" id="RXH31986.1"/>
    </source>
</evidence>
<protein>
    <recommendedName>
        <fullName evidence="3">TIGR04255 family protein</fullName>
    </recommendedName>
</protein>
<proteinExistence type="predicted"/>
<dbReference type="AlphaFoldDB" id="A0A4Q0SA08"/>
<evidence type="ECO:0000313" key="2">
    <source>
        <dbReference type="Proteomes" id="UP000290565"/>
    </source>
</evidence>
<dbReference type="NCBIfam" id="TIGR04255">
    <property type="entry name" value="sporadTIGR04255"/>
    <property type="match status" value="1"/>
</dbReference>
<dbReference type="InterPro" id="IPR026349">
    <property type="entry name" value="CHP04255"/>
</dbReference>
<dbReference type="Proteomes" id="UP000290565">
    <property type="component" value="Unassembled WGS sequence"/>
</dbReference>
<gene>
    <name evidence="1" type="ORF">XH94_32490</name>
</gene>
<dbReference type="RefSeq" id="WP_164939750.1">
    <property type="nucleotide sequence ID" value="NZ_LBJM01000089.1"/>
</dbReference>
<organism evidence="1 2">
    <name type="scientific">Bradyrhizobium zhanjiangense</name>
    <dbReference type="NCBI Taxonomy" id="1325107"/>
    <lineage>
        <taxon>Bacteria</taxon>
        <taxon>Pseudomonadati</taxon>
        <taxon>Pseudomonadota</taxon>
        <taxon>Alphaproteobacteria</taxon>
        <taxon>Hyphomicrobiales</taxon>
        <taxon>Nitrobacteraceae</taxon>
        <taxon>Bradyrhizobium</taxon>
    </lineage>
</organism>
<reference evidence="1 2" key="1">
    <citation type="submission" date="2015-04" db="EMBL/GenBank/DDBJ databases">
        <title>Comparative genomics of rhizobia nodulating Arachis hypogaea in China.</title>
        <authorList>
            <person name="Li Y."/>
        </authorList>
    </citation>
    <scope>NUCLEOTIDE SEQUENCE [LARGE SCALE GENOMIC DNA]</scope>
    <source>
        <strain evidence="1 2">CCBAU 51787</strain>
    </source>
</reference>